<keyword evidence="2" id="KW-1185">Reference proteome</keyword>
<dbReference type="Proteomes" id="UP000327157">
    <property type="component" value="Chromosome 17"/>
</dbReference>
<proteinExistence type="predicted"/>
<evidence type="ECO:0000313" key="1">
    <source>
        <dbReference type="EMBL" id="KAB2611499.1"/>
    </source>
</evidence>
<accession>A0A5N5G7V8</accession>
<reference evidence="2" key="2">
    <citation type="submission" date="2019-10" db="EMBL/GenBank/DDBJ databases">
        <title>A de novo genome assembly of a pear dwarfing rootstock.</title>
        <authorList>
            <person name="Wang F."/>
            <person name="Wang J."/>
            <person name="Li S."/>
            <person name="Zhang Y."/>
            <person name="Fang M."/>
            <person name="Ma L."/>
            <person name="Zhao Y."/>
            <person name="Jiang S."/>
        </authorList>
    </citation>
    <scope>NUCLEOTIDE SEQUENCE [LARGE SCALE GENOMIC DNA]</scope>
</reference>
<gene>
    <name evidence="1" type="ORF">D8674_019531</name>
</gene>
<organism evidence="1 2">
    <name type="scientific">Pyrus ussuriensis x Pyrus communis</name>
    <dbReference type="NCBI Taxonomy" id="2448454"/>
    <lineage>
        <taxon>Eukaryota</taxon>
        <taxon>Viridiplantae</taxon>
        <taxon>Streptophyta</taxon>
        <taxon>Embryophyta</taxon>
        <taxon>Tracheophyta</taxon>
        <taxon>Spermatophyta</taxon>
        <taxon>Magnoliopsida</taxon>
        <taxon>eudicotyledons</taxon>
        <taxon>Gunneridae</taxon>
        <taxon>Pentapetalae</taxon>
        <taxon>rosids</taxon>
        <taxon>fabids</taxon>
        <taxon>Rosales</taxon>
        <taxon>Rosaceae</taxon>
        <taxon>Amygdaloideae</taxon>
        <taxon>Maleae</taxon>
        <taxon>Pyrus</taxon>
    </lineage>
</organism>
<dbReference type="EMBL" id="SMOL01000487">
    <property type="protein sequence ID" value="KAB2611499.1"/>
    <property type="molecule type" value="Genomic_DNA"/>
</dbReference>
<reference evidence="1 2" key="1">
    <citation type="submission" date="2019-09" db="EMBL/GenBank/DDBJ databases">
        <authorList>
            <person name="Ou C."/>
        </authorList>
    </citation>
    <scope>NUCLEOTIDE SEQUENCE [LARGE SCALE GENOMIC DNA]</scope>
    <source>
        <strain evidence="1">S2</strain>
        <tissue evidence="1">Leaf</tissue>
    </source>
</reference>
<name>A0A5N5G7V8_9ROSA</name>
<protein>
    <submittedName>
        <fullName evidence="1">TMV resistance protein N-like</fullName>
    </submittedName>
</protein>
<evidence type="ECO:0000313" key="2">
    <source>
        <dbReference type="Proteomes" id="UP000327157"/>
    </source>
</evidence>
<sequence length="73" mass="8202">MGLVQLEAMGQDWQGWEPRCKIDTIRSLGDRSRAIGSRGSSRHICEHGVGAGLGQVVHIMRNWTTKSVMFGYW</sequence>
<comment type="caution">
    <text evidence="1">The sequence shown here is derived from an EMBL/GenBank/DDBJ whole genome shotgun (WGS) entry which is preliminary data.</text>
</comment>
<dbReference type="AlphaFoldDB" id="A0A5N5G7V8"/>
<reference evidence="1 2" key="3">
    <citation type="submission" date="2019-11" db="EMBL/GenBank/DDBJ databases">
        <title>A de novo genome assembly of a pear dwarfing rootstock.</title>
        <authorList>
            <person name="Wang F."/>
            <person name="Wang J."/>
            <person name="Li S."/>
            <person name="Zhang Y."/>
            <person name="Fang M."/>
            <person name="Ma L."/>
            <person name="Zhao Y."/>
            <person name="Jiang S."/>
        </authorList>
    </citation>
    <scope>NUCLEOTIDE SEQUENCE [LARGE SCALE GENOMIC DNA]</scope>
    <source>
        <strain evidence="1">S2</strain>
        <tissue evidence="1">Leaf</tissue>
    </source>
</reference>